<evidence type="ECO:0000313" key="3">
    <source>
        <dbReference type="EMBL" id="CAD7661804.1"/>
    </source>
</evidence>
<organism evidence="3">
    <name type="scientific">Oppiella nova</name>
    <dbReference type="NCBI Taxonomy" id="334625"/>
    <lineage>
        <taxon>Eukaryota</taxon>
        <taxon>Metazoa</taxon>
        <taxon>Ecdysozoa</taxon>
        <taxon>Arthropoda</taxon>
        <taxon>Chelicerata</taxon>
        <taxon>Arachnida</taxon>
        <taxon>Acari</taxon>
        <taxon>Acariformes</taxon>
        <taxon>Sarcoptiformes</taxon>
        <taxon>Oribatida</taxon>
        <taxon>Brachypylina</taxon>
        <taxon>Oppioidea</taxon>
        <taxon>Oppiidae</taxon>
        <taxon>Oppiella</taxon>
    </lineage>
</organism>
<dbReference type="GO" id="GO:0005524">
    <property type="term" value="F:ATP binding"/>
    <property type="evidence" value="ECO:0007669"/>
    <property type="project" value="InterPro"/>
</dbReference>
<evidence type="ECO:0000259" key="2">
    <source>
        <dbReference type="PROSITE" id="PS50011"/>
    </source>
</evidence>
<dbReference type="InterPro" id="IPR000719">
    <property type="entry name" value="Prot_kinase_dom"/>
</dbReference>
<dbReference type="InterPro" id="IPR011009">
    <property type="entry name" value="Kinase-like_dom_sf"/>
</dbReference>
<dbReference type="Gene3D" id="1.10.510.10">
    <property type="entry name" value="Transferase(Phosphotransferase) domain 1"/>
    <property type="match status" value="1"/>
</dbReference>
<evidence type="ECO:0000313" key="4">
    <source>
        <dbReference type="Proteomes" id="UP000728032"/>
    </source>
</evidence>
<feature type="domain" description="Protein kinase" evidence="2">
    <location>
        <begin position="1"/>
        <end position="83"/>
    </location>
</feature>
<dbReference type="AlphaFoldDB" id="A0A7R9MKI7"/>
<feature type="compositionally biased region" description="Polar residues" evidence="1">
    <location>
        <begin position="13"/>
        <end position="22"/>
    </location>
</feature>
<dbReference type="SUPFAM" id="SSF56112">
    <property type="entry name" value="Protein kinase-like (PK-like)"/>
    <property type="match status" value="1"/>
</dbReference>
<dbReference type="Proteomes" id="UP000728032">
    <property type="component" value="Unassembled WGS sequence"/>
</dbReference>
<dbReference type="GO" id="GO:0004672">
    <property type="term" value="F:protein kinase activity"/>
    <property type="evidence" value="ECO:0007669"/>
    <property type="project" value="InterPro"/>
</dbReference>
<proteinExistence type="predicted"/>
<dbReference type="PROSITE" id="PS50011">
    <property type="entry name" value="PROTEIN_KINASE_DOM"/>
    <property type="match status" value="1"/>
</dbReference>
<keyword evidence="4" id="KW-1185">Reference proteome</keyword>
<evidence type="ECO:0000256" key="1">
    <source>
        <dbReference type="SAM" id="MobiDB-lite"/>
    </source>
</evidence>
<gene>
    <name evidence="3" type="ORF">ONB1V03_LOCUS18364</name>
</gene>
<sequence>MVVADFGSHTIRKSTSNVSNPTHEAPEVRGGESNGPKSDVYSLAITTEEIFSFNVDDLLESSHRNMLNYENPTVRPSCSQCAR</sequence>
<protein>
    <recommendedName>
        <fullName evidence="2">Protein kinase domain-containing protein</fullName>
    </recommendedName>
</protein>
<accession>A0A7R9MKI7</accession>
<name>A0A7R9MKI7_9ACAR</name>
<dbReference type="EMBL" id="CAJPVJ010025111">
    <property type="protein sequence ID" value="CAG2178940.1"/>
    <property type="molecule type" value="Genomic_DNA"/>
</dbReference>
<reference evidence="3" key="1">
    <citation type="submission" date="2020-11" db="EMBL/GenBank/DDBJ databases">
        <authorList>
            <person name="Tran Van P."/>
        </authorList>
    </citation>
    <scope>NUCLEOTIDE SEQUENCE</scope>
</reference>
<feature type="region of interest" description="Disordered" evidence="1">
    <location>
        <begin position="1"/>
        <end position="39"/>
    </location>
</feature>
<dbReference type="EMBL" id="OC939936">
    <property type="protein sequence ID" value="CAD7661804.1"/>
    <property type="molecule type" value="Genomic_DNA"/>
</dbReference>
<dbReference type="OrthoDB" id="339325at2759"/>